<sequence length="197" mass="21589">MPPSQSKLTKIRDAELRRFQSNGEAHAPGRPWSLSNPRRRDTPSTVAQLACFTWQLGLFKNEALWERSHCFLPADDASGGPSKTKSRRTVFLDRRRKRNSDLTPCWLGHLELLLKAIVTSEFDADVLLDPFFIWPPVFGVELAVPLHGQPAQSDSRSSKPSLPIAPDVPPAVSPAAATATSPSRTTVGLVSTPATEI</sequence>
<protein>
    <submittedName>
        <fullName evidence="2">Uncharacterized protein</fullName>
    </submittedName>
</protein>
<feature type="compositionally biased region" description="Low complexity" evidence="1">
    <location>
        <begin position="173"/>
        <end position="187"/>
    </location>
</feature>
<feature type="region of interest" description="Disordered" evidence="1">
    <location>
        <begin position="149"/>
        <end position="197"/>
    </location>
</feature>
<accession>A0AAD5LT95</accession>
<feature type="compositionally biased region" description="Polar residues" evidence="1">
    <location>
        <begin position="150"/>
        <end position="160"/>
    </location>
</feature>
<dbReference type="Proteomes" id="UP001209570">
    <property type="component" value="Unassembled WGS sequence"/>
</dbReference>
<organism evidence="2 3">
    <name type="scientific">Pythium insidiosum</name>
    <name type="common">Pythiosis disease agent</name>
    <dbReference type="NCBI Taxonomy" id="114742"/>
    <lineage>
        <taxon>Eukaryota</taxon>
        <taxon>Sar</taxon>
        <taxon>Stramenopiles</taxon>
        <taxon>Oomycota</taxon>
        <taxon>Peronosporomycetes</taxon>
        <taxon>Pythiales</taxon>
        <taxon>Pythiaceae</taxon>
        <taxon>Pythium</taxon>
    </lineage>
</organism>
<comment type="caution">
    <text evidence="2">The sequence shown here is derived from an EMBL/GenBank/DDBJ whole genome shotgun (WGS) entry which is preliminary data.</text>
</comment>
<feature type="compositionally biased region" description="Polar residues" evidence="1">
    <location>
        <begin position="188"/>
        <end position="197"/>
    </location>
</feature>
<evidence type="ECO:0000256" key="1">
    <source>
        <dbReference type="SAM" id="MobiDB-lite"/>
    </source>
</evidence>
<proteinExistence type="predicted"/>
<name>A0AAD5LT95_PYTIN</name>
<dbReference type="AlphaFoldDB" id="A0AAD5LT95"/>
<feature type="region of interest" description="Disordered" evidence="1">
    <location>
        <begin position="19"/>
        <end position="40"/>
    </location>
</feature>
<evidence type="ECO:0000313" key="3">
    <source>
        <dbReference type="Proteomes" id="UP001209570"/>
    </source>
</evidence>
<gene>
    <name evidence="2" type="ORF">P43SY_010391</name>
</gene>
<evidence type="ECO:0000313" key="2">
    <source>
        <dbReference type="EMBL" id="KAJ0392036.1"/>
    </source>
</evidence>
<dbReference type="EMBL" id="JAKCXM010000742">
    <property type="protein sequence ID" value="KAJ0392036.1"/>
    <property type="molecule type" value="Genomic_DNA"/>
</dbReference>
<reference evidence="2" key="1">
    <citation type="submission" date="2021-12" db="EMBL/GenBank/DDBJ databases">
        <title>Prjna785345.</title>
        <authorList>
            <person name="Rujirawat T."/>
            <person name="Krajaejun T."/>
        </authorList>
    </citation>
    <scope>NUCLEOTIDE SEQUENCE</scope>
    <source>
        <strain evidence="2">Pi057C3</strain>
    </source>
</reference>
<keyword evidence="3" id="KW-1185">Reference proteome</keyword>